<proteinExistence type="predicted"/>
<keyword evidence="7" id="KW-1185">Reference proteome</keyword>
<evidence type="ECO:0000313" key="6">
    <source>
        <dbReference type="EMBL" id="WLS04514.1"/>
    </source>
</evidence>
<dbReference type="EMBL" id="CP132314">
    <property type="protein sequence ID" value="WLS04514.1"/>
    <property type="molecule type" value="Genomic_DNA"/>
</dbReference>
<evidence type="ECO:0000256" key="2">
    <source>
        <dbReference type="ARBA" id="ARBA00022649"/>
    </source>
</evidence>
<evidence type="ECO:0000313" key="7">
    <source>
        <dbReference type="Proteomes" id="UP001225788"/>
    </source>
</evidence>
<keyword evidence="4" id="KW-0547">Nucleotide-binding</keyword>
<dbReference type="InterPro" id="IPR008201">
    <property type="entry name" value="HepT-like"/>
</dbReference>
<evidence type="ECO:0000256" key="3">
    <source>
        <dbReference type="ARBA" id="ARBA00022722"/>
    </source>
</evidence>
<protein>
    <submittedName>
        <fullName evidence="6">DUF86 domain-containing protein</fullName>
    </submittedName>
</protein>
<dbReference type="InterPro" id="IPR051813">
    <property type="entry name" value="HepT_RNase_toxin"/>
</dbReference>
<organism evidence="6 7">
    <name type="scientific">Shinella oryzae</name>
    <dbReference type="NCBI Taxonomy" id="2871820"/>
    <lineage>
        <taxon>Bacteria</taxon>
        <taxon>Pseudomonadati</taxon>
        <taxon>Pseudomonadota</taxon>
        <taxon>Alphaproteobacteria</taxon>
        <taxon>Hyphomicrobiales</taxon>
        <taxon>Rhizobiaceae</taxon>
        <taxon>Shinella</taxon>
    </lineage>
</organism>
<evidence type="ECO:0000256" key="1">
    <source>
        <dbReference type="ARBA" id="ARBA00022553"/>
    </source>
</evidence>
<evidence type="ECO:0000256" key="4">
    <source>
        <dbReference type="ARBA" id="ARBA00022741"/>
    </source>
</evidence>
<reference evidence="6 7" key="1">
    <citation type="submission" date="2023-08" db="EMBL/GenBank/DDBJ databases">
        <title>Pathogen: clinical or host-associated sample.</title>
        <authorList>
            <person name="Hergert J."/>
            <person name="Casey R."/>
            <person name="Wagner J."/>
            <person name="Young E.L."/>
            <person name="Oakeson K.F."/>
        </authorList>
    </citation>
    <scope>NUCLEOTIDE SEQUENCE [LARGE SCALE GENOMIC DNA]</scope>
    <source>
        <strain evidence="6 7">UPHL-collab-2</strain>
    </source>
</reference>
<dbReference type="PANTHER" id="PTHR34139">
    <property type="entry name" value="UPF0331 PROTEIN MJ0127"/>
    <property type="match status" value="1"/>
</dbReference>
<dbReference type="RefSeq" id="WP_306160576.1">
    <property type="nucleotide sequence ID" value="NZ_CP132314.1"/>
</dbReference>
<dbReference type="Pfam" id="PF01934">
    <property type="entry name" value="HepT-like"/>
    <property type="match status" value="1"/>
</dbReference>
<keyword evidence="1" id="KW-0597">Phosphoprotein</keyword>
<name>A0ABY9KA37_9HYPH</name>
<keyword evidence="5" id="KW-0378">Hydrolase</keyword>
<dbReference type="PANTHER" id="PTHR34139:SF1">
    <property type="entry name" value="RNASE MJ1380-RELATED"/>
    <property type="match status" value="1"/>
</dbReference>
<dbReference type="Proteomes" id="UP001225788">
    <property type="component" value="Chromosome"/>
</dbReference>
<sequence length="120" mass="13736">MPSERPLVRLRDIRDNIERIQDHIRGLDLSGFLASTITIDAVERCLSRISEAATKIGPVAEEILPEHDWRGIRGIGNRLRHEYDVITDPANWAIATQRLPELHEAISAVLERYPDDQEDF</sequence>
<accession>A0ABY9KA37</accession>
<keyword evidence="2" id="KW-1277">Toxin-antitoxin system</keyword>
<gene>
    <name evidence="6" type="ORF">Q9315_07875</name>
</gene>
<evidence type="ECO:0000256" key="5">
    <source>
        <dbReference type="ARBA" id="ARBA00022801"/>
    </source>
</evidence>
<keyword evidence="3" id="KW-0540">Nuclease</keyword>